<dbReference type="InterPro" id="IPR007248">
    <property type="entry name" value="Mpv17_PMP22"/>
</dbReference>
<evidence type="ECO:0000256" key="3">
    <source>
        <dbReference type="ARBA" id="ARBA00022692"/>
    </source>
</evidence>
<proteinExistence type="inferred from homology"/>
<dbReference type="PANTHER" id="PTHR11266">
    <property type="entry name" value="PEROXISOMAL MEMBRANE PROTEIN 2, PXMP2 MPV17"/>
    <property type="match status" value="1"/>
</dbReference>
<comment type="subcellular location">
    <subcellularLocation>
        <location evidence="1">Membrane</location>
        <topology evidence="1">Multi-pass membrane protein</topology>
    </subcellularLocation>
</comment>
<evidence type="ECO:0008006" key="9">
    <source>
        <dbReference type="Google" id="ProtNLM"/>
    </source>
</evidence>
<dbReference type="GO" id="GO:0016020">
    <property type="term" value="C:membrane"/>
    <property type="evidence" value="ECO:0007669"/>
    <property type="project" value="UniProtKB-SubCell"/>
</dbReference>
<keyword evidence="8" id="KW-1185">Reference proteome</keyword>
<sequence>MKVFRRFFQWYKAKYDDWPYLMAFATCGIKASASDVITQRNVEGCESLDVARNAKFALFGAAYTGCAQHFWYNVVFPRFLGTGCSLVVVTRKVLCELFVHTPLSYFPVYYVFKAVLNGKRPLEGLYEYRGEAASVLPHYWMLWTPGHIMTFAVIPPQFRIAWVAGVSFCWSIILSHLAPMKAEVEVGGHQTHNHDHGQRDESGVGVPLMHVAMPATQG</sequence>
<evidence type="ECO:0000313" key="8">
    <source>
        <dbReference type="Proteomes" id="UP000041254"/>
    </source>
</evidence>
<reference evidence="7 8" key="1">
    <citation type="submission" date="2014-11" db="EMBL/GenBank/DDBJ databases">
        <authorList>
            <person name="Zhu J."/>
            <person name="Qi W."/>
            <person name="Song R."/>
        </authorList>
    </citation>
    <scope>NUCLEOTIDE SEQUENCE [LARGE SCALE GENOMIC DNA]</scope>
</reference>
<accession>A0A0G4GJL4</accession>
<dbReference type="OrthoDB" id="5345392at2759"/>
<gene>
    <name evidence="7" type="ORF">Vbra_18003</name>
</gene>
<dbReference type="VEuPathDB" id="CryptoDB:Vbra_18003"/>
<dbReference type="Pfam" id="PF04117">
    <property type="entry name" value="Mpv17_PMP22"/>
    <property type="match status" value="1"/>
</dbReference>
<dbReference type="PhylomeDB" id="A0A0G4GJL4"/>
<organism evidence="7 8">
    <name type="scientific">Vitrella brassicaformis (strain CCMP3155)</name>
    <dbReference type="NCBI Taxonomy" id="1169540"/>
    <lineage>
        <taxon>Eukaryota</taxon>
        <taxon>Sar</taxon>
        <taxon>Alveolata</taxon>
        <taxon>Colpodellida</taxon>
        <taxon>Vitrellaceae</taxon>
        <taxon>Vitrella</taxon>
    </lineage>
</organism>
<dbReference type="EMBL" id="CDMY01000688">
    <property type="protein sequence ID" value="CEM30109.1"/>
    <property type="molecule type" value="Genomic_DNA"/>
</dbReference>
<comment type="similarity">
    <text evidence="2 6">Belongs to the peroxisomal membrane protein PXMP2/4 family.</text>
</comment>
<dbReference type="PANTHER" id="PTHR11266:SF21">
    <property type="entry name" value="ACT DOMAIN-CONTAINING PROTEIN"/>
    <property type="match status" value="1"/>
</dbReference>
<dbReference type="STRING" id="1169540.A0A0G4GJL4"/>
<name>A0A0G4GJL4_VITBC</name>
<dbReference type="AlphaFoldDB" id="A0A0G4GJL4"/>
<evidence type="ECO:0000256" key="4">
    <source>
        <dbReference type="ARBA" id="ARBA00022989"/>
    </source>
</evidence>
<evidence type="ECO:0000256" key="2">
    <source>
        <dbReference type="ARBA" id="ARBA00006824"/>
    </source>
</evidence>
<dbReference type="GO" id="GO:0005737">
    <property type="term" value="C:cytoplasm"/>
    <property type="evidence" value="ECO:0007669"/>
    <property type="project" value="TreeGrafter"/>
</dbReference>
<keyword evidence="4" id="KW-1133">Transmembrane helix</keyword>
<dbReference type="InParanoid" id="A0A0G4GJL4"/>
<evidence type="ECO:0000256" key="1">
    <source>
        <dbReference type="ARBA" id="ARBA00004141"/>
    </source>
</evidence>
<evidence type="ECO:0000256" key="6">
    <source>
        <dbReference type="RuleBase" id="RU363053"/>
    </source>
</evidence>
<evidence type="ECO:0000256" key="5">
    <source>
        <dbReference type="ARBA" id="ARBA00023136"/>
    </source>
</evidence>
<protein>
    <recommendedName>
        <fullName evidence="9">Peroxisomal membrane protein MPV17</fullName>
    </recommendedName>
</protein>
<dbReference type="Proteomes" id="UP000041254">
    <property type="component" value="Unassembled WGS sequence"/>
</dbReference>
<evidence type="ECO:0000313" key="7">
    <source>
        <dbReference type="EMBL" id="CEM30109.1"/>
    </source>
</evidence>
<keyword evidence="5" id="KW-0472">Membrane</keyword>
<keyword evidence="3" id="KW-0812">Transmembrane</keyword>
<dbReference type="OMA" id="CASIWIP"/>